<dbReference type="SMART" id="SM00270">
    <property type="entry name" value="ChtBD1"/>
    <property type="match status" value="1"/>
</dbReference>
<evidence type="ECO:0000256" key="7">
    <source>
        <dbReference type="ARBA" id="ARBA00022821"/>
    </source>
</evidence>
<dbReference type="Gene3D" id="1.10.530.10">
    <property type="match status" value="1"/>
</dbReference>
<keyword evidence="8" id="KW-0119">Carbohydrate metabolism</keyword>
<evidence type="ECO:0000256" key="8">
    <source>
        <dbReference type="ARBA" id="ARBA00023024"/>
    </source>
</evidence>
<dbReference type="CDD" id="cd00035">
    <property type="entry name" value="ChtBD1"/>
    <property type="match status" value="1"/>
</dbReference>
<evidence type="ECO:0000313" key="12">
    <source>
        <dbReference type="EMBL" id="MCD9561302.1"/>
    </source>
</evidence>
<feature type="disulfide bond" evidence="10">
    <location>
        <begin position="14"/>
        <end position="28"/>
    </location>
</feature>
<dbReference type="PROSITE" id="PS00026">
    <property type="entry name" value="CHIT_BIND_I_1"/>
    <property type="match status" value="1"/>
</dbReference>
<feature type="disulfide bond" evidence="10">
    <location>
        <begin position="9"/>
        <end position="21"/>
    </location>
</feature>
<evidence type="ECO:0000256" key="6">
    <source>
        <dbReference type="ARBA" id="ARBA00022729"/>
    </source>
</evidence>
<comment type="function">
    <text evidence="1">Defense against chitin-containing fungal pathogens.</text>
</comment>
<dbReference type="InterPro" id="IPR018371">
    <property type="entry name" value="Chitin-binding_1_CS"/>
</dbReference>
<dbReference type="InterPro" id="IPR023346">
    <property type="entry name" value="Lysozyme-like_dom_sf"/>
</dbReference>
<dbReference type="Gene3D" id="3.30.60.10">
    <property type="entry name" value="Endochitinase-like"/>
    <property type="match status" value="1"/>
</dbReference>
<evidence type="ECO:0000256" key="1">
    <source>
        <dbReference type="ARBA" id="ARBA00003102"/>
    </source>
</evidence>
<comment type="caution">
    <text evidence="10">Lacks conserved residue(s) required for the propagation of feature annotation.</text>
</comment>
<sequence>MMLAQKCGCAEGLCCSKWGYCGTGNDYCGQGYQGGPCYTTSSTNNTNSSNNNNERISDIVNESFFNGIANQAVSNSEGRGFYTRSAFLEALKSYPRFAIVGSSNDDKREIAAFFAHVTHETGHMEINVGAVIKSTMKKARLQKYGFSGLLITYLRSQDIEEEALDYKQRVEWSVVDVTKTKAPDTTYGPVLTLAEQHARDDRYVTKMFDLQMLQLREISHVLEIKPSLMI</sequence>
<accession>A0ABS8USW6</accession>
<dbReference type="Proteomes" id="UP000823775">
    <property type="component" value="Unassembled WGS sequence"/>
</dbReference>
<dbReference type="SUPFAM" id="SSF57016">
    <property type="entry name" value="Plant lectins/antimicrobial peptides"/>
    <property type="match status" value="1"/>
</dbReference>
<gene>
    <name evidence="12" type="ORF">HAX54_020335</name>
</gene>
<organism evidence="12 13">
    <name type="scientific">Datura stramonium</name>
    <name type="common">Jimsonweed</name>
    <name type="synonym">Common thornapple</name>
    <dbReference type="NCBI Taxonomy" id="4076"/>
    <lineage>
        <taxon>Eukaryota</taxon>
        <taxon>Viridiplantae</taxon>
        <taxon>Streptophyta</taxon>
        <taxon>Embryophyta</taxon>
        <taxon>Tracheophyta</taxon>
        <taxon>Spermatophyta</taxon>
        <taxon>Magnoliopsida</taxon>
        <taxon>eudicotyledons</taxon>
        <taxon>Gunneridae</taxon>
        <taxon>Pentapetalae</taxon>
        <taxon>asterids</taxon>
        <taxon>lamiids</taxon>
        <taxon>Solanales</taxon>
        <taxon>Solanaceae</taxon>
        <taxon>Solanoideae</taxon>
        <taxon>Datureae</taxon>
        <taxon>Datura</taxon>
    </lineage>
</organism>
<keyword evidence="13" id="KW-1185">Reference proteome</keyword>
<keyword evidence="4" id="KW-0926">Vacuole</keyword>
<dbReference type="InterPro" id="IPR036861">
    <property type="entry name" value="Endochitinase-like_sf"/>
</dbReference>
<dbReference type="PROSITE" id="PS50941">
    <property type="entry name" value="CHIT_BIND_I_2"/>
    <property type="match status" value="1"/>
</dbReference>
<keyword evidence="9 10" id="KW-1015">Disulfide bond</keyword>
<comment type="similarity">
    <text evidence="3">Belongs to the glycosyl hydrolase 19 family. Chitinase class I subfamily.</text>
</comment>
<evidence type="ECO:0000256" key="10">
    <source>
        <dbReference type="PROSITE-ProRule" id="PRU00261"/>
    </source>
</evidence>
<comment type="caution">
    <text evidence="12">The sequence shown here is derived from an EMBL/GenBank/DDBJ whole genome shotgun (WGS) entry which is preliminary data.</text>
</comment>
<evidence type="ECO:0000256" key="2">
    <source>
        <dbReference type="ARBA" id="ARBA00004116"/>
    </source>
</evidence>
<evidence type="ECO:0000256" key="3">
    <source>
        <dbReference type="ARBA" id="ARBA00009373"/>
    </source>
</evidence>
<reference evidence="12 13" key="1">
    <citation type="journal article" date="2021" name="BMC Genomics">
        <title>Datura genome reveals duplications of psychoactive alkaloid biosynthetic genes and high mutation rate following tissue culture.</title>
        <authorList>
            <person name="Rajewski A."/>
            <person name="Carter-House D."/>
            <person name="Stajich J."/>
            <person name="Litt A."/>
        </authorList>
    </citation>
    <scope>NUCLEOTIDE SEQUENCE [LARGE SCALE GENOMIC DNA]</scope>
    <source>
        <strain evidence="12">AR-01</strain>
    </source>
</reference>
<protein>
    <recommendedName>
        <fullName evidence="11">Chitin-binding type-1 domain-containing protein</fullName>
    </recommendedName>
</protein>
<evidence type="ECO:0000256" key="9">
    <source>
        <dbReference type="ARBA" id="ARBA00023157"/>
    </source>
</evidence>
<dbReference type="Pfam" id="PF00182">
    <property type="entry name" value="Glyco_hydro_19"/>
    <property type="match status" value="1"/>
</dbReference>
<evidence type="ECO:0000259" key="11">
    <source>
        <dbReference type="PROSITE" id="PS50941"/>
    </source>
</evidence>
<keyword evidence="8" id="KW-0146">Chitin degradation</keyword>
<dbReference type="EMBL" id="JACEIK010002458">
    <property type="protein sequence ID" value="MCD9561302.1"/>
    <property type="molecule type" value="Genomic_DNA"/>
</dbReference>
<proteinExistence type="inferred from homology"/>
<feature type="domain" description="Chitin-binding type-1" evidence="11">
    <location>
        <begin position="4"/>
        <end position="39"/>
    </location>
</feature>
<dbReference type="PANTHER" id="PTHR22595">
    <property type="entry name" value="CHITINASE-RELATED"/>
    <property type="match status" value="1"/>
</dbReference>
<keyword evidence="8" id="KW-0624">Polysaccharide degradation</keyword>
<name>A0ABS8USW6_DATST</name>
<dbReference type="PRINTS" id="PR00451">
    <property type="entry name" value="CHITINBINDNG"/>
</dbReference>
<evidence type="ECO:0000313" key="13">
    <source>
        <dbReference type="Proteomes" id="UP000823775"/>
    </source>
</evidence>
<dbReference type="SUPFAM" id="SSF53955">
    <property type="entry name" value="Lysozyme-like"/>
    <property type="match status" value="1"/>
</dbReference>
<keyword evidence="5 10" id="KW-0147">Chitin-binding</keyword>
<dbReference type="PANTHER" id="PTHR22595:SF202">
    <property type="entry name" value="ENDOCHITINASE EP3-LIKE"/>
    <property type="match status" value="1"/>
</dbReference>
<comment type="subcellular location">
    <subcellularLocation>
        <location evidence="2">Vacuole</location>
    </subcellularLocation>
</comment>
<evidence type="ECO:0000256" key="4">
    <source>
        <dbReference type="ARBA" id="ARBA00022554"/>
    </source>
</evidence>
<evidence type="ECO:0000256" key="5">
    <source>
        <dbReference type="ARBA" id="ARBA00022669"/>
    </source>
</evidence>
<dbReference type="Pfam" id="PF00187">
    <property type="entry name" value="Chitin_bind_1"/>
    <property type="match status" value="1"/>
</dbReference>
<keyword evidence="7" id="KW-0611">Plant defense</keyword>
<keyword evidence="6" id="KW-0732">Signal</keyword>
<dbReference type="InterPro" id="IPR001002">
    <property type="entry name" value="Chitin-bd_1"/>
</dbReference>
<dbReference type="InterPro" id="IPR000726">
    <property type="entry name" value="Glyco_hydro_19_cat"/>
</dbReference>